<feature type="domain" description="Helix-turn-helix" evidence="2">
    <location>
        <begin position="38"/>
        <end position="86"/>
    </location>
</feature>
<gene>
    <name evidence="3" type="ORF">FSA08_12905</name>
</gene>
<dbReference type="Pfam" id="PF12728">
    <property type="entry name" value="HTH_17"/>
    <property type="match status" value="1"/>
</dbReference>
<evidence type="ECO:0000256" key="1">
    <source>
        <dbReference type="SAM" id="Coils"/>
    </source>
</evidence>
<feature type="coiled-coil region" evidence="1">
    <location>
        <begin position="3"/>
        <end position="37"/>
    </location>
</feature>
<dbReference type="SUPFAM" id="SSF46955">
    <property type="entry name" value="Putative DNA-binding domain"/>
    <property type="match status" value="1"/>
</dbReference>
<dbReference type="EMBL" id="VOHY01000010">
    <property type="protein sequence ID" value="TWV72677.1"/>
    <property type="molecule type" value="Genomic_DNA"/>
</dbReference>
<keyword evidence="1" id="KW-0175">Coiled coil</keyword>
<dbReference type="AlphaFoldDB" id="A0A5C6L858"/>
<name>A0A5C6L858_BACFG</name>
<dbReference type="NCBIfam" id="TIGR01764">
    <property type="entry name" value="excise"/>
    <property type="match status" value="1"/>
</dbReference>
<sequence length="110" mass="12819">MTENRTSKMNLEQERKIAELQERVNRLENLCYAAKEVLNLEEAANFLGVAKSTLYKMTHLNQLPYFKPAGKLIFFEKQKLIDWVRGAKSKSVDEIKEEAAAKIQEMNERQ</sequence>
<organism evidence="3 4">
    <name type="scientific">Bacteroides fragilis</name>
    <dbReference type="NCBI Taxonomy" id="817"/>
    <lineage>
        <taxon>Bacteria</taxon>
        <taxon>Pseudomonadati</taxon>
        <taxon>Bacteroidota</taxon>
        <taxon>Bacteroidia</taxon>
        <taxon>Bacteroidales</taxon>
        <taxon>Bacteroidaceae</taxon>
        <taxon>Bacteroides</taxon>
    </lineage>
</organism>
<protein>
    <submittedName>
        <fullName evidence="3">Helix-turn-helix domain-containing protein</fullName>
    </submittedName>
</protein>
<accession>A0A5C6L858</accession>
<reference evidence="3 4" key="1">
    <citation type="submission" date="2019-08" db="EMBL/GenBank/DDBJ databases">
        <title>Genome sequencing of Bacteroides fragilis Sample_iSURF_9.</title>
        <authorList>
            <person name="Chandler J.E."/>
            <person name="Ruoff K.L."/>
            <person name="Price C.E."/>
            <person name="Valls R.A."/>
            <person name="O'Toole G.A."/>
        </authorList>
    </citation>
    <scope>NUCLEOTIDE SEQUENCE [LARGE SCALE GENOMIC DNA]</scope>
    <source>
        <strain evidence="3 4">CFPLTA004_1B</strain>
    </source>
</reference>
<evidence type="ECO:0000259" key="2">
    <source>
        <dbReference type="Pfam" id="PF12728"/>
    </source>
</evidence>
<dbReference type="InterPro" id="IPR041657">
    <property type="entry name" value="HTH_17"/>
</dbReference>
<dbReference type="Proteomes" id="UP000318041">
    <property type="component" value="Unassembled WGS sequence"/>
</dbReference>
<dbReference type="InterPro" id="IPR010093">
    <property type="entry name" value="SinI_DNA-bd"/>
</dbReference>
<evidence type="ECO:0000313" key="4">
    <source>
        <dbReference type="Proteomes" id="UP000318041"/>
    </source>
</evidence>
<dbReference type="InterPro" id="IPR009061">
    <property type="entry name" value="DNA-bd_dom_put_sf"/>
</dbReference>
<dbReference type="RefSeq" id="WP_084820067.1">
    <property type="nucleotide sequence ID" value="NZ_JAFKPN010000003.1"/>
</dbReference>
<comment type="caution">
    <text evidence="3">The sequence shown here is derived from an EMBL/GenBank/DDBJ whole genome shotgun (WGS) entry which is preliminary data.</text>
</comment>
<dbReference type="GO" id="GO:0003677">
    <property type="term" value="F:DNA binding"/>
    <property type="evidence" value="ECO:0007669"/>
    <property type="project" value="InterPro"/>
</dbReference>
<evidence type="ECO:0000313" key="3">
    <source>
        <dbReference type="EMBL" id="TWV72677.1"/>
    </source>
</evidence>
<proteinExistence type="predicted"/>